<evidence type="ECO:0000313" key="3">
    <source>
        <dbReference type="Proteomes" id="UP000439983"/>
    </source>
</evidence>
<sequence>MSGALPVFRWRNPFVAALVVAVLQTAVLGYMIESRASILRNGKDVLLRSAPIDPRDLLRGECVTLTYDISRISPDIIVAGLPDEAVKAELFVRLKQQPDGFWGPVEASFGPLAQTADSIVIRSLPFSYYPSNGAPPPTLYPNFGIERYYVPEGEGRVLETARSAHALSVNVRVDSDGRAQVRKVSIDGTQVYEEPLY</sequence>
<keyword evidence="1" id="KW-0812">Transmembrane</keyword>
<feature type="transmembrane region" description="Helical" evidence="1">
    <location>
        <begin position="12"/>
        <end position="32"/>
    </location>
</feature>
<gene>
    <name evidence="2" type="ORF">GHK62_29080</name>
</gene>
<dbReference type="RefSeq" id="WP_153442407.1">
    <property type="nucleotide sequence ID" value="NZ_CP121659.1"/>
</dbReference>
<keyword evidence="1" id="KW-0472">Membrane</keyword>
<dbReference type="OrthoDB" id="4868247at2"/>
<protein>
    <recommendedName>
        <fullName evidence="4">GDYXXLXY domain-containing protein</fullName>
    </recommendedName>
</protein>
<name>A0A6N7LQ84_SINTE</name>
<dbReference type="InterPro" id="IPR025833">
    <property type="entry name" value="GDYXXLXY"/>
</dbReference>
<reference evidence="2 3" key="1">
    <citation type="journal article" date="2013" name="Genome Biol.">
        <title>Comparative genomics of the core and accessory genomes of 48 Sinorhizobium strains comprising five genospecies.</title>
        <authorList>
            <person name="Sugawara M."/>
            <person name="Epstein B."/>
            <person name="Badgley B.D."/>
            <person name="Unno T."/>
            <person name="Xu L."/>
            <person name="Reese J."/>
            <person name="Gyaneshwar P."/>
            <person name="Denny R."/>
            <person name="Mudge J."/>
            <person name="Bharti A.K."/>
            <person name="Farmer A.D."/>
            <person name="May G.D."/>
            <person name="Woodward J.E."/>
            <person name="Medigue C."/>
            <person name="Vallenet D."/>
            <person name="Lajus A."/>
            <person name="Rouy Z."/>
            <person name="Martinez-Vaz B."/>
            <person name="Tiffin P."/>
            <person name="Young N.D."/>
            <person name="Sadowsky M.J."/>
        </authorList>
    </citation>
    <scope>NUCLEOTIDE SEQUENCE [LARGE SCALE GENOMIC DNA]</scope>
    <source>
        <strain evidence="2 3">USDA4894</strain>
    </source>
</reference>
<organism evidence="2 3">
    <name type="scientific">Sinorhizobium terangae</name>
    <dbReference type="NCBI Taxonomy" id="110322"/>
    <lineage>
        <taxon>Bacteria</taxon>
        <taxon>Pseudomonadati</taxon>
        <taxon>Pseudomonadota</taxon>
        <taxon>Alphaproteobacteria</taxon>
        <taxon>Hyphomicrobiales</taxon>
        <taxon>Rhizobiaceae</taxon>
        <taxon>Sinorhizobium/Ensifer group</taxon>
        <taxon>Sinorhizobium</taxon>
    </lineage>
</organism>
<keyword evidence="1" id="KW-1133">Transmembrane helix</keyword>
<evidence type="ECO:0000313" key="2">
    <source>
        <dbReference type="EMBL" id="MQX18644.1"/>
    </source>
</evidence>
<dbReference type="Pfam" id="PF14345">
    <property type="entry name" value="GDYXXLXY"/>
    <property type="match status" value="1"/>
</dbReference>
<comment type="caution">
    <text evidence="2">The sequence shown here is derived from an EMBL/GenBank/DDBJ whole genome shotgun (WGS) entry which is preliminary data.</text>
</comment>
<dbReference type="EMBL" id="WITC01000121">
    <property type="protein sequence ID" value="MQX18644.1"/>
    <property type="molecule type" value="Genomic_DNA"/>
</dbReference>
<evidence type="ECO:0008006" key="4">
    <source>
        <dbReference type="Google" id="ProtNLM"/>
    </source>
</evidence>
<dbReference type="AlphaFoldDB" id="A0A6N7LQ84"/>
<accession>A0A6N7LQ84</accession>
<proteinExistence type="predicted"/>
<keyword evidence="3" id="KW-1185">Reference proteome</keyword>
<dbReference type="Proteomes" id="UP000439983">
    <property type="component" value="Unassembled WGS sequence"/>
</dbReference>
<evidence type="ECO:0000256" key="1">
    <source>
        <dbReference type="SAM" id="Phobius"/>
    </source>
</evidence>